<proteinExistence type="predicted"/>
<organism evidence="1 2">
    <name type="scientific">Vanilla planifolia</name>
    <name type="common">Vanilla</name>
    <dbReference type="NCBI Taxonomy" id="51239"/>
    <lineage>
        <taxon>Eukaryota</taxon>
        <taxon>Viridiplantae</taxon>
        <taxon>Streptophyta</taxon>
        <taxon>Embryophyta</taxon>
        <taxon>Tracheophyta</taxon>
        <taxon>Spermatophyta</taxon>
        <taxon>Magnoliopsida</taxon>
        <taxon>Liliopsida</taxon>
        <taxon>Asparagales</taxon>
        <taxon>Orchidaceae</taxon>
        <taxon>Vanilloideae</taxon>
        <taxon>Vanilleae</taxon>
        <taxon>Vanilla</taxon>
    </lineage>
</organism>
<dbReference type="Proteomes" id="UP000636800">
    <property type="component" value="Chromosome 7"/>
</dbReference>
<accession>A0A835QKE2</accession>
<sequence length="68" mass="7967">MERWKERWTRDGIDKCSAGNALMSCRTAMTGCGWEGRLVATRLVEKVTRRWRSGSNFKDSIFYWGCEE</sequence>
<evidence type="ECO:0000313" key="1">
    <source>
        <dbReference type="EMBL" id="KAG0474229.1"/>
    </source>
</evidence>
<comment type="caution">
    <text evidence="1">The sequence shown here is derived from an EMBL/GenBank/DDBJ whole genome shotgun (WGS) entry which is preliminary data.</text>
</comment>
<protein>
    <submittedName>
        <fullName evidence="1">Uncharacterized protein</fullName>
    </submittedName>
</protein>
<dbReference type="AlphaFoldDB" id="A0A835QKE2"/>
<reference evidence="1 2" key="1">
    <citation type="journal article" date="2020" name="Nat. Food">
        <title>A phased Vanilla planifolia genome enables genetic improvement of flavour and production.</title>
        <authorList>
            <person name="Hasing T."/>
            <person name="Tang H."/>
            <person name="Brym M."/>
            <person name="Khazi F."/>
            <person name="Huang T."/>
            <person name="Chambers A.H."/>
        </authorList>
    </citation>
    <scope>NUCLEOTIDE SEQUENCE [LARGE SCALE GENOMIC DNA]</scope>
    <source>
        <tissue evidence="1">Leaf</tissue>
    </source>
</reference>
<dbReference type="EMBL" id="JADCNL010000007">
    <property type="protein sequence ID" value="KAG0474229.1"/>
    <property type="molecule type" value="Genomic_DNA"/>
</dbReference>
<evidence type="ECO:0000313" key="2">
    <source>
        <dbReference type="Proteomes" id="UP000636800"/>
    </source>
</evidence>
<keyword evidence="2" id="KW-1185">Reference proteome</keyword>
<gene>
    <name evidence="1" type="ORF">HPP92_016086</name>
</gene>
<name>A0A835QKE2_VANPL</name>
<dbReference type="OrthoDB" id="1863886at2759"/>